<keyword evidence="2" id="KW-0813">Transport</keyword>
<dbReference type="PROSITE" id="PS50893">
    <property type="entry name" value="ABC_TRANSPORTER_2"/>
    <property type="match status" value="1"/>
</dbReference>
<evidence type="ECO:0000256" key="5">
    <source>
        <dbReference type="SAM" id="MobiDB-lite"/>
    </source>
</evidence>
<dbReference type="GO" id="GO:0005524">
    <property type="term" value="F:ATP binding"/>
    <property type="evidence" value="ECO:0007669"/>
    <property type="project" value="UniProtKB-KW"/>
</dbReference>
<dbReference type="GO" id="GO:0016887">
    <property type="term" value="F:ATP hydrolysis activity"/>
    <property type="evidence" value="ECO:0007669"/>
    <property type="project" value="InterPro"/>
</dbReference>
<dbReference type="InterPro" id="IPR017871">
    <property type="entry name" value="ABC_transporter-like_CS"/>
</dbReference>
<dbReference type="OrthoDB" id="9804819at2"/>
<organism evidence="7 8">
    <name type="scientific">Subtercola vilae</name>
    <dbReference type="NCBI Taxonomy" id="2056433"/>
    <lineage>
        <taxon>Bacteria</taxon>
        <taxon>Bacillati</taxon>
        <taxon>Actinomycetota</taxon>
        <taxon>Actinomycetes</taxon>
        <taxon>Micrococcales</taxon>
        <taxon>Microbacteriaceae</taxon>
        <taxon>Subtercola</taxon>
    </lineage>
</organism>
<dbReference type="Pfam" id="PF00005">
    <property type="entry name" value="ABC_tran"/>
    <property type="match status" value="1"/>
</dbReference>
<dbReference type="SUPFAM" id="SSF52540">
    <property type="entry name" value="P-loop containing nucleoside triphosphate hydrolases"/>
    <property type="match status" value="1"/>
</dbReference>
<proteinExistence type="inferred from homology"/>
<dbReference type="InterPro" id="IPR003593">
    <property type="entry name" value="AAA+_ATPase"/>
</dbReference>
<accession>A0A4T2CBG1</accession>
<feature type="region of interest" description="Disordered" evidence="5">
    <location>
        <begin position="316"/>
        <end position="346"/>
    </location>
</feature>
<comment type="caution">
    <text evidence="7">The sequence shown here is derived from an EMBL/GenBank/DDBJ whole genome shotgun (WGS) entry which is preliminary data.</text>
</comment>
<evidence type="ECO:0000313" key="7">
    <source>
        <dbReference type="EMBL" id="TIH40056.1"/>
    </source>
</evidence>
<keyword evidence="3" id="KW-0547">Nucleotide-binding</keyword>
<name>A0A4T2CBG1_9MICO</name>
<dbReference type="InterPro" id="IPR027417">
    <property type="entry name" value="P-loop_NTPase"/>
</dbReference>
<keyword evidence="8" id="KW-1185">Reference proteome</keyword>
<evidence type="ECO:0000256" key="4">
    <source>
        <dbReference type="ARBA" id="ARBA00022840"/>
    </source>
</evidence>
<dbReference type="PROSITE" id="PS00211">
    <property type="entry name" value="ABC_TRANSPORTER_1"/>
    <property type="match status" value="1"/>
</dbReference>
<keyword evidence="4 7" id="KW-0067">ATP-binding</keyword>
<dbReference type="AlphaFoldDB" id="A0A4T2CBG1"/>
<gene>
    <name evidence="7" type="ORF">D4765_02705</name>
</gene>
<dbReference type="PANTHER" id="PTHR43335:SF4">
    <property type="entry name" value="ABC TRANSPORTER, ATP-BINDING PROTEIN"/>
    <property type="match status" value="1"/>
</dbReference>
<dbReference type="Gene3D" id="3.40.50.300">
    <property type="entry name" value="P-loop containing nucleotide triphosphate hydrolases"/>
    <property type="match status" value="1"/>
</dbReference>
<evidence type="ECO:0000256" key="1">
    <source>
        <dbReference type="ARBA" id="ARBA00005417"/>
    </source>
</evidence>
<dbReference type="PANTHER" id="PTHR43335">
    <property type="entry name" value="ABC TRANSPORTER, ATP-BINDING PROTEIN"/>
    <property type="match status" value="1"/>
</dbReference>
<feature type="compositionally biased region" description="Basic and acidic residues" evidence="5">
    <location>
        <begin position="317"/>
        <end position="335"/>
    </location>
</feature>
<evidence type="ECO:0000259" key="6">
    <source>
        <dbReference type="PROSITE" id="PS50893"/>
    </source>
</evidence>
<comment type="similarity">
    <text evidence="1">Belongs to the ABC transporter superfamily.</text>
</comment>
<dbReference type="InterPro" id="IPR003439">
    <property type="entry name" value="ABC_transporter-like_ATP-bd"/>
</dbReference>
<evidence type="ECO:0000256" key="3">
    <source>
        <dbReference type="ARBA" id="ARBA00022741"/>
    </source>
</evidence>
<dbReference type="CDD" id="cd03230">
    <property type="entry name" value="ABC_DR_subfamily_A"/>
    <property type="match status" value="1"/>
</dbReference>
<protein>
    <submittedName>
        <fullName evidence="7">ABC transporter ATP-binding protein</fullName>
    </submittedName>
</protein>
<evidence type="ECO:0000256" key="2">
    <source>
        <dbReference type="ARBA" id="ARBA00022448"/>
    </source>
</evidence>
<evidence type="ECO:0000313" key="8">
    <source>
        <dbReference type="Proteomes" id="UP000306192"/>
    </source>
</evidence>
<reference evidence="7 8" key="1">
    <citation type="journal article" date="2019" name="Microorganisms">
        <title>Systematic Affiliation and Genome Analysis of Subtercola vilae DB165(T) with Particular Emphasis on Cold Adaptation of an Isolate from a High-Altitude Cold Volcano Lake.</title>
        <authorList>
            <person name="Villalobos A.S."/>
            <person name="Wiese J."/>
            <person name="Imhoff J.F."/>
            <person name="Dorador C."/>
            <person name="Keller A."/>
            <person name="Hentschel U."/>
        </authorList>
    </citation>
    <scope>NUCLEOTIDE SEQUENCE [LARGE SCALE GENOMIC DNA]</scope>
    <source>
        <strain evidence="7 8">DB165</strain>
    </source>
</reference>
<feature type="compositionally biased region" description="Basic residues" evidence="5">
    <location>
        <begin position="336"/>
        <end position="346"/>
    </location>
</feature>
<dbReference type="Proteomes" id="UP000306192">
    <property type="component" value="Unassembled WGS sequence"/>
</dbReference>
<dbReference type="EMBL" id="QYRT01000004">
    <property type="protein sequence ID" value="TIH40056.1"/>
    <property type="molecule type" value="Genomic_DNA"/>
</dbReference>
<feature type="domain" description="ABC transporter" evidence="6">
    <location>
        <begin position="9"/>
        <end position="234"/>
    </location>
</feature>
<sequence>MAAHTGAAVSTSALSKRFGRAVALDALTLDVAAGSIFGVIGPNGAGKTTALRLLLDIIRPTSGSALVLGVDPRIGGPELRRRIGYLPGELRLEGRITGRNLLDQLARISGPVAPGAIDTLAERVGLDLTRQVRTLSKGNKQKLGIVQAFMHTPDLLVLDEPTSGLDPLVQQTFLVLVTEAAARGQTVIVSSHVLSEIEQVADRVAIMRAGRVVRLSSVQELRQSAARHVRATLSGTDVATVRAALEADGALSALSTLSAGLSADSAGISEPLGTGSVCISGTLNGSIDRLVKLLAGFTVVDLRIEEPDLEESVLALYRDDEPGSTREHHRDDHRDGRRTKRHPHES</sequence>
<dbReference type="RefSeq" id="WP_136640690.1">
    <property type="nucleotide sequence ID" value="NZ_QYRT01000004.1"/>
</dbReference>
<dbReference type="SMART" id="SM00382">
    <property type="entry name" value="AAA"/>
    <property type="match status" value="1"/>
</dbReference>